<proteinExistence type="predicted"/>
<gene>
    <name evidence="1" type="ORF">DPPLL_30760</name>
</gene>
<accession>A0ABM7WCR1</accession>
<dbReference type="Proteomes" id="UP000830055">
    <property type="component" value="Chromosome"/>
</dbReference>
<dbReference type="RefSeq" id="WP_284152045.1">
    <property type="nucleotide sequence ID" value="NZ_AP025516.1"/>
</dbReference>
<reference evidence="1 2" key="1">
    <citation type="submission" date="2022-01" db="EMBL/GenBank/DDBJ databases">
        <title>Desulfofustis limnae sp. nov., a novel mesophilic sulfate-reducing bacterium isolated from marsh soil.</title>
        <authorList>
            <person name="Watanabe M."/>
            <person name="Takahashi A."/>
            <person name="Kojima H."/>
            <person name="Fukui M."/>
        </authorList>
    </citation>
    <scope>NUCLEOTIDE SEQUENCE [LARGE SCALE GENOMIC DNA]</scope>
    <source>
        <strain evidence="1 2">PPLL</strain>
    </source>
</reference>
<evidence type="ECO:0000313" key="1">
    <source>
        <dbReference type="EMBL" id="BDD88711.1"/>
    </source>
</evidence>
<sequence>MPTLAEVQERLALYKEAERKILTDNQAYQIGDQQFTKASIMFVQREIRYLEEQLAMLSAGGSAGCRPVVFGGRR</sequence>
<protein>
    <submittedName>
        <fullName evidence="1">Uncharacterized protein</fullName>
    </submittedName>
</protein>
<keyword evidence="2" id="KW-1185">Reference proteome</keyword>
<name>A0ABM7WCR1_9BACT</name>
<dbReference type="EMBL" id="AP025516">
    <property type="protein sequence ID" value="BDD88711.1"/>
    <property type="molecule type" value="Genomic_DNA"/>
</dbReference>
<organism evidence="1 2">
    <name type="scientific">Desulfofustis limnaeus</name>
    <dbReference type="NCBI Taxonomy" id="2740163"/>
    <lineage>
        <taxon>Bacteria</taxon>
        <taxon>Pseudomonadati</taxon>
        <taxon>Thermodesulfobacteriota</taxon>
        <taxon>Desulfobulbia</taxon>
        <taxon>Desulfobulbales</taxon>
        <taxon>Desulfocapsaceae</taxon>
        <taxon>Desulfofustis</taxon>
    </lineage>
</organism>
<evidence type="ECO:0000313" key="2">
    <source>
        <dbReference type="Proteomes" id="UP000830055"/>
    </source>
</evidence>